<keyword evidence="7" id="KW-1185">Reference proteome</keyword>
<dbReference type="GO" id="GO:0016020">
    <property type="term" value="C:membrane"/>
    <property type="evidence" value="ECO:0007669"/>
    <property type="project" value="UniProtKB-SubCell"/>
</dbReference>
<dbReference type="Pfam" id="PF07947">
    <property type="entry name" value="YhhN"/>
    <property type="match status" value="1"/>
</dbReference>
<evidence type="ECO:0000313" key="7">
    <source>
        <dbReference type="Proteomes" id="UP000325003"/>
    </source>
</evidence>
<proteinExistence type="inferred from homology"/>
<sequence>MSPATKLKAAYVALAAVDTALSMSERPVAHKARFVTKPLLMPTLAASLATTPGASSARIPVLAAQAAGWVGDVGLLSEEKKPFVVGTTGFAVGHAAYLAAFVPRRRREPGLVRDPRARVLAAIWATNAPLMAWQARRAGVAPVVGGYSAALTSMVVAATRLGPDQKPAARRLIAAGALTFLASDSILGLRKFVLRDPDPRLEGAVMATYTGAQFLISEGAGRL</sequence>
<reference evidence="6 7" key="2">
    <citation type="submission" date="2019-09" db="EMBL/GenBank/DDBJ databases">
        <authorList>
            <person name="Jin C."/>
        </authorList>
    </citation>
    <scope>NUCLEOTIDE SEQUENCE [LARGE SCALE GENOMIC DNA]</scope>
    <source>
        <strain evidence="6 7">BN130099</strain>
    </source>
</reference>
<evidence type="ECO:0000256" key="5">
    <source>
        <dbReference type="ARBA" id="ARBA00023136"/>
    </source>
</evidence>
<evidence type="ECO:0000256" key="4">
    <source>
        <dbReference type="ARBA" id="ARBA00022989"/>
    </source>
</evidence>
<dbReference type="EMBL" id="VUJV01000009">
    <property type="protein sequence ID" value="KAA1415465.1"/>
    <property type="molecule type" value="Genomic_DNA"/>
</dbReference>
<protein>
    <submittedName>
        <fullName evidence="6">Lysoplasmalogenase</fullName>
    </submittedName>
</protein>
<comment type="caution">
    <text evidence="6">The sequence shown here is derived from an EMBL/GenBank/DDBJ whole genome shotgun (WGS) entry which is preliminary data.</text>
</comment>
<dbReference type="PANTHER" id="PTHR31885:SF6">
    <property type="entry name" value="GH04784P"/>
    <property type="match status" value="1"/>
</dbReference>
<evidence type="ECO:0000256" key="1">
    <source>
        <dbReference type="ARBA" id="ARBA00004141"/>
    </source>
</evidence>
<dbReference type="GO" id="GO:0016787">
    <property type="term" value="F:hydrolase activity"/>
    <property type="evidence" value="ECO:0007669"/>
    <property type="project" value="TreeGrafter"/>
</dbReference>
<dbReference type="RefSeq" id="WP_149730339.1">
    <property type="nucleotide sequence ID" value="NZ_VUJV01000009.1"/>
</dbReference>
<dbReference type="PANTHER" id="PTHR31885">
    <property type="entry name" value="GH04784P"/>
    <property type="match status" value="1"/>
</dbReference>
<dbReference type="Proteomes" id="UP000325003">
    <property type="component" value="Unassembled WGS sequence"/>
</dbReference>
<gene>
    <name evidence="6" type="ORF">F0U44_20985</name>
</gene>
<name>A0A5B1L4M7_9ACTN</name>
<accession>A0A5B1L4M7</accession>
<dbReference type="InterPro" id="IPR012506">
    <property type="entry name" value="TMEM86B-like"/>
</dbReference>
<evidence type="ECO:0000313" key="6">
    <source>
        <dbReference type="EMBL" id="KAA1415465.1"/>
    </source>
</evidence>
<evidence type="ECO:0000256" key="2">
    <source>
        <dbReference type="ARBA" id="ARBA00007375"/>
    </source>
</evidence>
<comment type="similarity">
    <text evidence="2">Belongs to the TMEM86 family.</text>
</comment>
<organism evidence="6 7">
    <name type="scientific">Nocardioides humilatus</name>
    <dbReference type="NCBI Taxonomy" id="2607660"/>
    <lineage>
        <taxon>Bacteria</taxon>
        <taxon>Bacillati</taxon>
        <taxon>Actinomycetota</taxon>
        <taxon>Actinomycetes</taxon>
        <taxon>Propionibacteriales</taxon>
        <taxon>Nocardioidaceae</taxon>
        <taxon>Nocardioides</taxon>
    </lineage>
</organism>
<keyword evidence="4" id="KW-1133">Transmembrane helix</keyword>
<keyword evidence="3" id="KW-0812">Transmembrane</keyword>
<reference evidence="6 7" key="1">
    <citation type="submission" date="2019-09" db="EMBL/GenBank/DDBJ databases">
        <title>Nocardioides panacisoli sp. nov., isolated from the soil of a ginseng field.</title>
        <authorList>
            <person name="Cho C."/>
        </authorList>
    </citation>
    <scope>NUCLEOTIDE SEQUENCE [LARGE SCALE GENOMIC DNA]</scope>
    <source>
        <strain evidence="6 7">BN130099</strain>
    </source>
</reference>
<evidence type="ECO:0000256" key="3">
    <source>
        <dbReference type="ARBA" id="ARBA00022692"/>
    </source>
</evidence>
<keyword evidence="5" id="KW-0472">Membrane</keyword>
<comment type="subcellular location">
    <subcellularLocation>
        <location evidence="1">Membrane</location>
        <topology evidence="1">Multi-pass membrane protein</topology>
    </subcellularLocation>
</comment>
<dbReference type="AlphaFoldDB" id="A0A5B1L4M7"/>